<comment type="cofactor">
    <cofactor evidence="1">
        <name>FAD</name>
        <dbReference type="ChEBI" id="CHEBI:57692"/>
    </cofactor>
</comment>
<comment type="similarity">
    <text evidence="3">Belongs to the lysine N(6)-hydroxylase/L-ornithine N(5)-oxygenase family.</text>
</comment>
<evidence type="ECO:0000256" key="8">
    <source>
        <dbReference type="SAM" id="MobiDB-lite"/>
    </source>
</evidence>
<keyword evidence="10" id="KW-1185">Reference proteome</keyword>
<organism evidence="9 10">
    <name type="scientific">Halogranum amylolyticum</name>
    <dbReference type="NCBI Taxonomy" id="660520"/>
    <lineage>
        <taxon>Archaea</taxon>
        <taxon>Methanobacteriati</taxon>
        <taxon>Methanobacteriota</taxon>
        <taxon>Stenosarchaea group</taxon>
        <taxon>Halobacteria</taxon>
        <taxon>Halobacteriales</taxon>
        <taxon>Haloferacaceae</taxon>
    </lineage>
</organism>
<name>A0A1H8RYK0_9EURY</name>
<accession>A0A1H8RYK0</accession>
<dbReference type="GO" id="GO:0016491">
    <property type="term" value="F:oxidoreductase activity"/>
    <property type="evidence" value="ECO:0007669"/>
    <property type="project" value="UniProtKB-KW"/>
</dbReference>
<evidence type="ECO:0000313" key="10">
    <source>
        <dbReference type="Proteomes" id="UP000199126"/>
    </source>
</evidence>
<gene>
    <name evidence="9" type="ORF">SAMN04487948_104319</name>
</gene>
<reference evidence="10" key="1">
    <citation type="submission" date="2016-10" db="EMBL/GenBank/DDBJ databases">
        <authorList>
            <person name="Varghese N."/>
            <person name="Submissions S."/>
        </authorList>
    </citation>
    <scope>NUCLEOTIDE SEQUENCE [LARGE SCALE GENOMIC DNA]</scope>
    <source>
        <strain evidence="10">CGMCC 1.10121</strain>
    </source>
</reference>
<keyword evidence="4" id="KW-0285">Flavoprotein</keyword>
<dbReference type="Proteomes" id="UP000199126">
    <property type="component" value="Unassembled WGS sequence"/>
</dbReference>
<keyword evidence="7" id="KW-0560">Oxidoreductase</keyword>
<dbReference type="InterPro" id="IPR025700">
    <property type="entry name" value="Lys/Orn_oxygenase"/>
</dbReference>
<dbReference type="AlphaFoldDB" id="A0A1H8RYK0"/>
<feature type="region of interest" description="Disordered" evidence="8">
    <location>
        <begin position="454"/>
        <end position="483"/>
    </location>
</feature>
<dbReference type="Gene3D" id="3.50.50.60">
    <property type="entry name" value="FAD/NAD(P)-binding domain"/>
    <property type="match status" value="1"/>
</dbReference>
<evidence type="ECO:0000256" key="1">
    <source>
        <dbReference type="ARBA" id="ARBA00001974"/>
    </source>
</evidence>
<dbReference type="Pfam" id="PF13434">
    <property type="entry name" value="Lys_Orn_oxgnase"/>
    <property type="match status" value="1"/>
</dbReference>
<evidence type="ECO:0000256" key="2">
    <source>
        <dbReference type="ARBA" id="ARBA00004924"/>
    </source>
</evidence>
<dbReference type="SUPFAM" id="SSF51905">
    <property type="entry name" value="FAD/NAD(P)-binding domain"/>
    <property type="match status" value="1"/>
</dbReference>
<evidence type="ECO:0000256" key="4">
    <source>
        <dbReference type="ARBA" id="ARBA00022630"/>
    </source>
</evidence>
<evidence type="ECO:0000256" key="3">
    <source>
        <dbReference type="ARBA" id="ARBA00007588"/>
    </source>
</evidence>
<dbReference type="InterPro" id="IPR036188">
    <property type="entry name" value="FAD/NAD-bd_sf"/>
</dbReference>
<evidence type="ECO:0000256" key="6">
    <source>
        <dbReference type="ARBA" id="ARBA00022857"/>
    </source>
</evidence>
<dbReference type="OrthoDB" id="224622at2157"/>
<dbReference type="PANTHER" id="PTHR42802:SF1">
    <property type="entry name" value="L-ORNITHINE N(5)-MONOOXYGENASE"/>
    <property type="match status" value="1"/>
</dbReference>
<sequence>MTSDSSSRSSDDADLTTHDRVYDLLGVGLGPFNLGLAALADDEDADLDAVFLEQKPEFAWHEGMLVEGATLEVPFLADLVTLADPTSEHSYLNYARETDRIYQSYFYERFQIPRREYDDYCKWVAERVPACRFGRRVERVVPASEETEAAFVVTACDPETGETHRYLTRHLVVGVGSRPFVPEPFDDLPDADVFHTAGYLPNREQALDADGITVVGSGQSAAEVFQDLLERQPDHDYRLDWLTRSEGFFPMEYSKLGLQHFTPEYTQYFYDLPQAVSDEVLPEQDLLYKGIDPDTSDEIYETLYEHSIGDADPDVGLLAMTEVEDIDPADERYRLRCRQWQEGTSFTHESDVVVLGTGYHRPTPDFLDELEPHIRRDDRGRFRVEETYGLETTGLDGRLFVQNAEMHTHGVGAPDLGLGTYRNAVILDQLLDDSPYPVDEDTVYQDFGAEAFASGSPVTELVDADPADRRGESDRPTPPNPDD</sequence>
<proteinExistence type="inferred from homology"/>
<dbReference type="RefSeq" id="WP_089823622.1">
    <property type="nucleotide sequence ID" value="NZ_FODV01000004.1"/>
</dbReference>
<protein>
    <submittedName>
        <fullName evidence="9">Lysine N6-hydroxylase</fullName>
    </submittedName>
</protein>
<keyword evidence="5" id="KW-0274">FAD</keyword>
<feature type="compositionally biased region" description="Basic and acidic residues" evidence="8">
    <location>
        <begin position="466"/>
        <end position="475"/>
    </location>
</feature>
<evidence type="ECO:0000256" key="7">
    <source>
        <dbReference type="ARBA" id="ARBA00023002"/>
    </source>
</evidence>
<keyword evidence="6" id="KW-0521">NADP</keyword>
<dbReference type="EMBL" id="FODV01000004">
    <property type="protein sequence ID" value="SEO71366.1"/>
    <property type="molecule type" value="Genomic_DNA"/>
</dbReference>
<comment type="pathway">
    <text evidence="2">Siderophore biosynthesis.</text>
</comment>
<dbReference type="PANTHER" id="PTHR42802">
    <property type="entry name" value="MONOOXYGENASE"/>
    <property type="match status" value="1"/>
</dbReference>
<evidence type="ECO:0000256" key="5">
    <source>
        <dbReference type="ARBA" id="ARBA00022827"/>
    </source>
</evidence>
<evidence type="ECO:0000313" key="9">
    <source>
        <dbReference type="EMBL" id="SEO71366.1"/>
    </source>
</evidence>